<evidence type="ECO:0000259" key="8">
    <source>
        <dbReference type="Pfam" id="PF07715"/>
    </source>
</evidence>
<keyword evidence="4" id="KW-0798">TonB box</keyword>
<keyword evidence="2" id="KW-0813">Transport</keyword>
<evidence type="ECO:0000256" key="2">
    <source>
        <dbReference type="ARBA" id="ARBA00022448"/>
    </source>
</evidence>
<evidence type="ECO:0000259" key="7">
    <source>
        <dbReference type="Pfam" id="PF00593"/>
    </source>
</evidence>
<protein>
    <recommendedName>
        <fullName evidence="10">TonB-dependent receptor plug domain-containing protein</fullName>
    </recommendedName>
</protein>
<dbReference type="PANTHER" id="PTHR47234">
    <property type="match status" value="1"/>
</dbReference>
<dbReference type="Gene3D" id="2.40.170.20">
    <property type="entry name" value="TonB-dependent receptor, beta-barrel domain"/>
    <property type="match status" value="1"/>
</dbReference>
<keyword evidence="5" id="KW-0472">Membrane</keyword>
<reference evidence="9" key="1">
    <citation type="submission" date="2018-05" db="EMBL/GenBank/DDBJ databases">
        <authorList>
            <person name="Lanie J.A."/>
            <person name="Ng W.-L."/>
            <person name="Kazmierczak K.M."/>
            <person name="Andrzejewski T.M."/>
            <person name="Davidsen T.M."/>
            <person name="Wayne K.J."/>
            <person name="Tettelin H."/>
            <person name="Glass J.I."/>
            <person name="Rusch D."/>
            <person name="Podicherti R."/>
            <person name="Tsui H.-C.T."/>
            <person name="Winkler M.E."/>
        </authorList>
    </citation>
    <scope>NUCLEOTIDE SEQUENCE</scope>
</reference>
<dbReference type="Pfam" id="PF07715">
    <property type="entry name" value="Plug"/>
    <property type="match status" value="1"/>
</dbReference>
<name>A0A381U3N4_9ZZZZ</name>
<sequence length="647" mass="70337">MNSFRSFRTAVFAGALAVIWTNPVVSEESDADADIEEVIVTGSRIARSNTETTAPIKILDRYEIEKLGQTSIGDFLQDLPENVGGLNAQNNNGGNGSTQISLRGLGSSRTLVLVNGRRHVGYSTGGSVDLNAIAPNTIERIEVLNDGASTIYGSDAIAGVVNVITRRDFEGVSLAGYSGVSAESDGQISDVNLTMGSSSDRGNVTVAIGHYEMNDVMAGNRGWATQDRWYDWDQNNGYFEGLGSSATPEGTIIDRLGAAGNEAWDAVNPSGPYLWGPGGNNPSSVWSEFQFSGNSDVGEGSYYNYQPENYIYTPQERTNVFATGHYEIRDGLTATMELSYINRKSDQLLAPTPLFIISEGLTIEAAQAHNPFGRDFIDVRRRMVEAGSRNFLQDISTYRLVGGLEYEINGWSLEASINYGRTDGTDTNQGRFIRSRVLEALSGTCADPCVPLNLFGGPGTISQDQIDYISYTGTAKTTQEQKTVQVNVSNNNIYELPAGNLGVAMGWEHRNERGSYVEDPLTEMGDTTGNKGESTRGSYEVDEAYIEFLAPIFDNENLGVLDLEASVRGSSYSNFGRTSNSKYGFRWDFRDWLAFRTTVSESFNAPSIASMFAGQADSFPTATDPCSNVEDFGQYLENTTVQANCDA</sequence>
<evidence type="ECO:0008006" key="10">
    <source>
        <dbReference type="Google" id="ProtNLM"/>
    </source>
</evidence>
<dbReference type="AlphaFoldDB" id="A0A381U3N4"/>
<dbReference type="InterPro" id="IPR036942">
    <property type="entry name" value="Beta-barrel_TonB_sf"/>
</dbReference>
<keyword evidence="3" id="KW-0812">Transmembrane</keyword>
<dbReference type="Gene3D" id="2.170.130.10">
    <property type="entry name" value="TonB-dependent receptor, plug domain"/>
    <property type="match status" value="1"/>
</dbReference>
<keyword evidence="6" id="KW-0998">Cell outer membrane</keyword>
<gene>
    <name evidence="9" type="ORF">METZ01_LOCUS75062</name>
</gene>
<dbReference type="GO" id="GO:0009279">
    <property type="term" value="C:cell outer membrane"/>
    <property type="evidence" value="ECO:0007669"/>
    <property type="project" value="UniProtKB-SubCell"/>
</dbReference>
<dbReference type="InterPro" id="IPR037066">
    <property type="entry name" value="Plug_dom_sf"/>
</dbReference>
<feature type="domain" description="TonB-dependent receptor plug" evidence="8">
    <location>
        <begin position="50"/>
        <end position="160"/>
    </location>
</feature>
<evidence type="ECO:0000256" key="5">
    <source>
        <dbReference type="ARBA" id="ARBA00023136"/>
    </source>
</evidence>
<feature type="non-terminal residue" evidence="9">
    <location>
        <position position="647"/>
    </location>
</feature>
<feature type="domain" description="TonB-dependent receptor-like beta-barrel" evidence="7">
    <location>
        <begin position="389"/>
        <end position="615"/>
    </location>
</feature>
<evidence type="ECO:0000256" key="6">
    <source>
        <dbReference type="ARBA" id="ARBA00023237"/>
    </source>
</evidence>
<accession>A0A381U3N4</accession>
<dbReference type="InterPro" id="IPR039426">
    <property type="entry name" value="TonB-dep_rcpt-like"/>
</dbReference>
<dbReference type="Pfam" id="PF00593">
    <property type="entry name" value="TonB_dep_Rec_b-barrel"/>
    <property type="match status" value="1"/>
</dbReference>
<evidence type="ECO:0000256" key="3">
    <source>
        <dbReference type="ARBA" id="ARBA00022692"/>
    </source>
</evidence>
<proteinExistence type="predicted"/>
<evidence type="ECO:0000256" key="4">
    <source>
        <dbReference type="ARBA" id="ARBA00023077"/>
    </source>
</evidence>
<organism evidence="9">
    <name type="scientific">marine metagenome</name>
    <dbReference type="NCBI Taxonomy" id="408172"/>
    <lineage>
        <taxon>unclassified sequences</taxon>
        <taxon>metagenomes</taxon>
        <taxon>ecological metagenomes</taxon>
    </lineage>
</organism>
<dbReference type="InterPro" id="IPR000531">
    <property type="entry name" value="Beta-barrel_TonB"/>
</dbReference>
<dbReference type="SUPFAM" id="SSF56935">
    <property type="entry name" value="Porins"/>
    <property type="match status" value="1"/>
</dbReference>
<dbReference type="InterPro" id="IPR012910">
    <property type="entry name" value="Plug_dom"/>
</dbReference>
<evidence type="ECO:0000256" key="1">
    <source>
        <dbReference type="ARBA" id="ARBA00004571"/>
    </source>
</evidence>
<evidence type="ECO:0000313" key="9">
    <source>
        <dbReference type="EMBL" id="SVA22208.1"/>
    </source>
</evidence>
<dbReference type="PROSITE" id="PS52016">
    <property type="entry name" value="TONB_DEPENDENT_REC_3"/>
    <property type="match status" value="1"/>
</dbReference>
<dbReference type="PANTHER" id="PTHR47234:SF2">
    <property type="entry name" value="TONB-DEPENDENT RECEPTOR"/>
    <property type="match status" value="1"/>
</dbReference>
<dbReference type="EMBL" id="UINC01005579">
    <property type="protein sequence ID" value="SVA22208.1"/>
    <property type="molecule type" value="Genomic_DNA"/>
</dbReference>
<comment type="subcellular location">
    <subcellularLocation>
        <location evidence="1">Cell outer membrane</location>
        <topology evidence="1">Multi-pass membrane protein</topology>
    </subcellularLocation>
</comment>